<dbReference type="SUPFAM" id="SSF56327">
    <property type="entry name" value="LDH C-terminal domain-like"/>
    <property type="match status" value="1"/>
</dbReference>
<dbReference type="Proteomes" id="UP001164761">
    <property type="component" value="Chromosome"/>
</dbReference>
<feature type="domain" description="Lactate/malate dehydrogenase C-terminal" evidence="7">
    <location>
        <begin position="148"/>
        <end position="308"/>
    </location>
</feature>
<keyword evidence="3 5" id="KW-0560">Oxidoreductase</keyword>
<evidence type="ECO:0000313" key="9">
    <source>
        <dbReference type="Proteomes" id="UP001164761"/>
    </source>
</evidence>
<evidence type="ECO:0000256" key="3">
    <source>
        <dbReference type="ARBA" id="ARBA00023002"/>
    </source>
</evidence>
<dbReference type="PANTHER" id="PTHR43128">
    <property type="entry name" value="L-2-HYDROXYCARBOXYLATE DEHYDROGENASE (NAD(P)(+))"/>
    <property type="match status" value="1"/>
</dbReference>
<dbReference type="PANTHER" id="PTHR43128:SF16">
    <property type="entry name" value="L-LACTATE DEHYDROGENASE"/>
    <property type="match status" value="1"/>
</dbReference>
<evidence type="ECO:0000259" key="7">
    <source>
        <dbReference type="Pfam" id="PF02866"/>
    </source>
</evidence>
<dbReference type="NCBIfam" id="NF004863">
    <property type="entry name" value="PRK06223.1"/>
    <property type="match status" value="1"/>
</dbReference>
<gene>
    <name evidence="8" type="ORF">NZD89_10055</name>
</gene>
<name>A0ABY6ZLG0_9BACL</name>
<evidence type="ECO:0000256" key="1">
    <source>
        <dbReference type="ARBA" id="ARBA00006054"/>
    </source>
</evidence>
<evidence type="ECO:0000259" key="6">
    <source>
        <dbReference type="Pfam" id="PF00056"/>
    </source>
</evidence>
<dbReference type="PIRSF" id="PIRSF000102">
    <property type="entry name" value="Lac_mal_DH"/>
    <property type="match status" value="1"/>
</dbReference>
<reference evidence="8" key="1">
    <citation type="submission" date="2022-08" db="EMBL/GenBank/DDBJ databases">
        <title>Alicyclobacillus fastidiosus DSM 17978, complete genome.</title>
        <authorList>
            <person name="Wang Q."/>
            <person name="Cai R."/>
            <person name="Wang Z."/>
        </authorList>
    </citation>
    <scope>NUCLEOTIDE SEQUENCE</scope>
    <source>
        <strain evidence="8">DSM 17978</strain>
    </source>
</reference>
<dbReference type="CDD" id="cd01339">
    <property type="entry name" value="LDH-like_MDH"/>
    <property type="match status" value="1"/>
</dbReference>
<evidence type="ECO:0000256" key="5">
    <source>
        <dbReference type="RuleBase" id="RU003369"/>
    </source>
</evidence>
<dbReference type="InterPro" id="IPR036291">
    <property type="entry name" value="NAD(P)-bd_dom_sf"/>
</dbReference>
<protein>
    <submittedName>
        <fullName evidence="8">Malate dehydrogenase</fullName>
    </submittedName>
</protein>
<dbReference type="PRINTS" id="PR00086">
    <property type="entry name" value="LLDHDRGNASE"/>
</dbReference>
<dbReference type="Gene3D" id="3.90.110.10">
    <property type="entry name" value="Lactate dehydrogenase/glycoside hydrolase, family 4, C-terminal"/>
    <property type="match status" value="1"/>
</dbReference>
<dbReference type="InterPro" id="IPR015955">
    <property type="entry name" value="Lactate_DH/Glyco_Ohase_4_C"/>
</dbReference>
<dbReference type="EMBL" id="CP104067">
    <property type="protein sequence ID" value="WAH43689.1"/>
    <property type="molecule type" value="Genomic_DNA"/>
</dbReference>
<keyword evidence="2" id="KW-0816">Tricarboxylic acid cycle</keyword>
<evidence type="ECO:0000256" key="4">
    <source>
        <dbReference type="ARBA" id="ARBA00023027"/>
    </source>
</evidence>
<dbReference type="InterPro" id="IPR001236">
    <property type="entry name" value="Lactate/malate_DH_N"/>
</dbReference>
<accession>A0ABY6ZLG0</accession>
<organism evidence="8 9">
    <name type="scientific">Alicyclobacillus fastidiosus</name>
    <dbReference type="NCBI Taxonomy" id="392011"/>
    <lineage>
        <taxon>Bacteria</taxon>
        <taxon>Bacillati</taxon>
        <taxon>Bacillota</taxon>
        <taxon>Bacilli</taxon>
        <taxon>Bacillales</taxon>
        <taxon>Alicyclobacillaceae</taxon>
        <taxon>Alicyclobacillus</taxon>
    </lineage>
</organism>
<dbReference type="SUPFAM" id="SSF51735">
    <property type="entry name" value="NAD(P)-binding Rossmann-fold domains"/>
    <property type="match status" value="1"/>
</dbReference>
<feature type="domain" description="Lactate/malate dehydrogenase N-terminal" evidence="6">
    <location>
        <begin position="4"/>
        <end position="142"/>
    </location>
</feature>
<evidence type="ECO:0000256" key="2">
    <source>
        <dbReference type="ARBA" id="ARBA00022532"/>
    </source>
</evidence>
<sequence length="326" mass="34622">MYSTKVSIFGAGGTGGEIAELLVERGYEEVSLIDVQRDMAEGKALDIVQSGAMIGSDTRVLGGSDAALATGADVVVITAGIGRKPGLNREDLIATNALVMQQISRSISVLAPNATVIVLTNPADILARIVFEETGFPSNRVMAQGGILDSARLSHQISRLAGVSHKQIHSMVLGGHGDHMVPVRQLASVNGVPALNLLSEEDWADAVERTRFGGGEIMEKFKTHGAAVTPAYAVVAMIDALHSPVSQIWPISVRSGGAYGLPEDVFIGLPVRISRVGIEDVLELPIDAAEREALKRSAASMQATYETWKNTTARDSFNRASRVQSR</sequence>
<keyword evidence="9" id="KW-1185">Reference proteome</keyword>
<comment type="similarity">
    <text evidence="1">Belongs to the LDH/MDH superfamily. LDH family.</text>
</comment>
<dbReference type="Gene3D" id="3.40.50.720">
    <property type="entry name" value="NAD(P)-binding Rossmann-like Domain"/>
    <property type="match status" value="1"/>
</dbReference>
<dbReference type="InterPro" id="IPR001557">
    <property type="entry name" value="L-lactate/malate_DH"/>
</dbReference>
<dbReference type="InterPro" id="IPR011275">
    <property type="entry name" value="Malate_DH_type3"/>
</dbReference>
<dbReference type="RefSeq" id="WP_268007576.1">
    <property type="nucleotide sequence ID" value="NZ_BSUT01000001.1"/>
</dbReference>
<evidence type="ECO:0000313" key="8">
    <source>
        <dbReference type="EMBL" id="WAH43689.1"/>
    </source>
</evidence>
<keyword evidence="4" id="KW-0520">NAD</keyword>
<proteinExistence type="inferred from homology"/>
<dbReference type="InterPro" id="IPR022383">
    <property type="entry name" value="Lactate/malate_DH_C"/>
</dbReference>
<dbReference type="Pfam" id="PF00056">
    <property type="entry name" value="Ldh_1_N"/>
    <property type="match status" value="1"/>
</dbReference>
<dbReference type="Pfam" id="PF02866">
    <property type="entry name" value="Ldh_1_C"/>
    <property type="match status" value="1"/>
</dbReference>